<feature type="domain" description="Galactose oxidase-like Early set" evidence="3">
    <location>
        <begin position="444"/>
        <end position="543"/>
    </location>
</feature>
<comment type="caution">
    <text evidence="4">The sequence shown here is derived from an EMBL/GenBank/DDBJ whole genome shotgun (WGS) entry which is preliminary data.</text>
</comment>
<dbReference type="SUPFAM" id="SSF50965">
    <property type="entry name" value="Galactose oxidase, central domain"/>
    <property type="match status" value="1"/>
</dbReference>
<proteinExistence type="predicted"/>
<evidence type="ECO:0000313" key="5">
    <source>
        <dbReference type="Proteomes" id="UP000664521"/>
    </source>
</evidence>
<dbReference type="AlphaFoldDB" id="A0A8H3IIU6"/>
<dbReference type="Pfam" id="PF07250">
    <property type="entry name" value="Glyoxal_oxid_N"/>
    <property type="match status" value="1"/>
</dbReference>
<evidence type="ECO:0000256" key="1">
    <source>
        <dbReference type="ARBA" id="ARBA00022729"/>
    </source>
</evidence>
<sequence length="546" mass="57962">MMFVPPNTTTAVFVDNYHVNYGGPGVNLDTGAPSLNSYLYDGTDISVFGTEYNLATDELRPLRPLSNTFCSAGSFFPDGTLANVAGAEPGPSGVADGFNKIRTYSPGPCAGFCSQDWAEQTTTLQVRRWYPSAQTLVDGSVLVVGGANAGGLVLNEASINVPTYEIIYQDNRATQAPVILPILQFTADENLVPGKSYNLYPMLYLLPNAAVNNQIFTVAGDQAIIWDYTANALVKSLPNTPLHPRTFPSSSTSVILPLVAPDYTATVLVCGGSSGDMPNPIALADCYTINPSDEAASWQSTDSLPNGPQTMSDGILLPDGTVLIINGARTGSGGGFMADDPVYEPVIYNPSASAGSRFQTMPATTIPRLYHSAAVLLPSGEVLISGSNPAVAYSPRGGVPGGWPYFGNNGHQCALVQQQRNTSFYPTEYRVEIFSPPYMSASSRPDIISSPSDITFGHTFQLQASLSGSALEGRTQMVLSSPGFHTHGQGMSQRMVMMQTEANANLPNAFSVTAPRDASVMPPGQYLLFVTNNGIPSEGDWIELGD</sequence>
<dbReference type="InterPro" id="IPR015202">
    <property type="entry name" value="GO-like_E_set"/>
</dbReference>
<keyword evidence="1" id="KW-0732">Signal</keyword>
<dbReference type="Gene3D" id="2.60.40.10">
    <property type="entry name" value="Immunoglobulins"/>
    <property type="match status" value="1"/>
</dbReference>
<dbReference type="SUPFAM" id="SSF81296">
    <property type="entry name" value="E set domains"/>
    <property type="match status" value="1"/>
</dbReference>
<evidence type="ECO:0000313" key="4">
    <source>
        <dbReference type="EMBL" id="CAF9929617.1"/>
    </source>
</evidence>
<dbReference type="CDD" id="cd02851">
    <property type="entry name" value="E_set_GO_C"/>
    <property type="match status" value="1"/>
</dbReference>
<dbReference type="InterPro" id="IPR011043">
    <property type="entry name" value="Gal_Oxase/kelch_b-propeller"/>
</dbReference>
<feature type="domain" description="Glyoxal oxidase N-terminal" evidence="2">
    <location>
        <begin position="42"/>
        <end position="394"/>
    </location>
</feature>
<gene>
    <name evidence="4" type="ORF">HETSPECPRED_007420</name>
</gene>
<dbReference type="PANTHER" id="PTHR32208:SF21">
    <property type="entry name" value="LOW QUALITY PROTEIN: ALDEHYDE OXIDASE GLOX-LIKE"/>
    <property type="match status" value="1"/>
</dbReference>
<keyword evidence="5" id="KW-1185">Reference proteome</keyword>
<evidence type="ECO:0008006" key="6">
    <source>
        <dbReference type="Google" id="ProtNLM"/>
    </source>
</evidence>
<dbReference type="InterPro" id="IPR014756">
    <property type="entry name" value="Ig_E-set"/>
</dbReference>
<dbReference type="InterPro" id="IPR037293">
    <property type="entry name" value="Gal_Oxidase_central_sf"/>
</dbReference>
<accession>A0A8H3IIU6</accession>
<dbReference type="OrthoDB" id="2019572at2759"/>
<dbReference type="InterPro" id="IPR009880">
    <property type="entry name" value="Glyoxal_oxidase_N"/>
</dbReference>
<protein>
    <recommendedName>
        <fullName evidence="6">Glyoxal oxidase</fullName>
    </recommendedName>
</protein>
<reference evidence="4" key="1">
    <citation type="submission" date="2021-03" db="EMBL/GenBank/DDBJ databases">
        <authorList>
            <person name="Tagirdzhanova G."/>
        </authorList>
    </citation>
    <scope>NUCLEOTIDE SEQUENCE</scope>
</reference>
<dbReference type="PANTHER" id="PTHR32208">
    <property type="entry name" value="SECRETED PROTEIN-RELATED"/>
    <property type="match status" value="1"/>
</dbReference>
<dbReference type="Gene3D" id="2.130.10.80">
    <property type="entry name" value="Galactose oxidase/kelch, beta-propeller"/>
    <property type="match status" value="1"/>
</dbReference>
<dbReference type="Proteomes" id="UP000664521">
    <property type="component" value="Unassembled WGS sequence"/>
</dbReference>
<evidence type="ECO:0000259" key="2">
    <source>
        <dbReference type="Pfam" id="PF07250"/>
    </source>
</evidence>
<name>A0A8H3IIU6_9LECA</name>
<dbReference type="Pfam" id="PF09118">
    <property type="entry name" value="GO-like_E_set"/>
    <property type="match status" value="1"/>
</dbReference>
<organism evidence="4 5">
    <name type="scientific">Heterodermia speciosa</name>
    <dbReference type="NCBI Taxonomy" id="116794"/>
    <lineage>
        <taxon>Eukaryota</taxon>
        <taxon>Fungi</taxon>
        <taxon>Dikarya</taxon>
        <taxon>Ascomycota</taxon>
        <taxon>Pezizomycotina</taxon>
        <taxon>Lecanoromycetes</taxon>
        <taxon>OSLEUM clade</taxon>
        <taxon>Lecanoromycetidae</taxon>
        <taxon>Caliciales</taxon>
        <taxon>Physciaceae</taxon>
        <taxon>Heterodermia</taxon>
    </lineage>
</organism>
<dbReference type="InterPro" id="IPR013783">
    <property type="entry name" value="Ig-like_fold"/>
</dbReference>
<evidence type="ECO:0000259" key="3">
    <source>
        <dbReference type="Pfam" id="PF09118"/>
    </source>
</evidence>
<dbReference type="EMBL" id="CAJPDS010000052">
    <property type="protein sequence ID" value="CAF9929617.1"/>
    <property type="molecule type" value="Genomic_DNA"/>
</dbReference>